<evidence type="ECO:0000313" key="2">
    <source>
        <dbReference type="Proteomes" id="UP001054821"/>
    </source>
</evidence>
<accession>A0AAD4V957</accession>
<dbReference type="EMBL" id="JAJFAZ020000007">
    <property type="protein sequence ID" value="KAI5319651.1"/>
    <property type="molecule type" value="Genomic_DNA"/>
</dbReference>
<dbReference type="Proteomes" id="UP001054821">
    <property type="component" value="Chromosome 7"/>
</dbReference>
<keyword evidence="2" id="KW-1185">Reference proteome</keyword>
<protein>
    <recommendedName>
        <fullName evidence="3">Protein FAR1-RELATED SEQUENCE</fullName>
    </recommendedName>
</protein>
<gene>
    <name evidence="1" type="ORF">L3X38_039359</name>
</gene>
<reference evidence="1 2" key="1">
    <citation type="journal article" date="2022" name="G3 (Bethesda)">
        <title>Whole-genome sequence and methylome profiling of the almond [Prunus dulcis (Mill.) D.A. Webb] cultivar 'Nonpareil'.</title>
        <authorList>
            <person name="D'Amico-Willman K.M."/>
            <person name="Ouma W.Z."/>
            <person name="Meulia T."/>
            <person name="Sideli G.M."/>
            <person name="Gradziel T.M."/>
            <person name="Fresnedo-Ramirez J."/>
        </authorList>
    </citation>
    <scope>NUCLEOTIDE SEQUENCE [LARGE SCALE GENOMIC DNA]</scope>
    <source>
        <strain evidence="1">Clone GOH B32 T37-40</strain>
    </source>
</reference>
<dbReference type="AlphaFoldDB" id="A0AAD4V957"/>
<sequence>MEKAKAIETVFPETRHRLCNWQISKNATQHLASLCADPEFKKHFNKCFLDCFTEVEFQNSWDDMIKMFNLESNSWLKMLYSLREKWCPAFSLDTFLSKYWIKPEGAKSAQSLRLSELMHEGNNVFGIGSLCDSGTRIVRQKLAETIKLLESDEETTNMLGSLSKVDDQSVRDVLLDNEVWNPPVVMAKGQMLY</sequence>
<comment type="caution">
    <text evidence="1">The sequence shown here is derived from an EMBL/GenBank/DDBJ whole genome shotgun (WGS) entry which is preliminary data.</text>
</comment>
<evidence type="ECO:0008006" key="3">
    <source>
        <dbReference type="Google" id="ProtNLM"/>
    </source>
</evidence>
<dbReference type="PANTHER" id="PTHR47718">
    <property type="entry name" value="OS01G0519700 PROTEIN"/>
    <property type="match status" value="1"/>
</dbReference>
<dbReference type="PANTHER" id="PTHR47718:SF17">
    <property type="entry name" value="PROTEIN FAR1-RELATED SEQUENCE 5-LIKE"/>
    <property type="match status" value="1"/>
</dbReference>
<name>A0AAD4V957_PRUDU</name>
<evidence type="ECO:0000313" key="1">
    <source>
        <dbReference type="EMBL" id="KAI5319651.1"/>
    </source>
</evidence>
<organism evidence="1 2">
    <name type="scientific">Prunus dulcis</name>
    <name type="common">Almond</name>
    <name type="synonym">Amygdalus dulcis</name>
    <dbReference type="NCBI Taxonomy" id="3755"/>
    <lineage>
        <taxon>Eukaryota</taxon>
        <taxon>Viridiplantae</taxon>
        <taxon>Streptophyta</taxon>
        <taxon>Embryophyta</taxon>
        <taxon>Tracheophyta</taxon>
        <taxon>Spermatophyta</taxon>
        <taxon>Magnoliopsida</taxon>
        <taxon>eudicotyledons</taxon>
        <taxon>Gunneridae</taxon>
        <taxon>Pentapetalae</taxon>
        <taxon>rosids</taxon>
        <taxon>fabids</taxon>
        <taxon>Rosales</taxon>
        <taxon>Rosaceae</taxon>
        <taxon>Amygdaloideae</taxon>
        <taxon>Amygdaleae</taxon>
        <taxon>Prunus</taxon>
    </lineage>
</organism>
<proteinExistence type="predicted"/>